<accession>A0A6J1LWG8</accession>
<name>A0A6J1LWG8_DROHY</name>
<dbReference type="KEGG" id="dhe:111599432"/>
<reference evidence="4" key="1">
    <citation type="submission" date="2025-08" db="UniProtKB">
        <authorList>
            <consortium name="RefSeq"/>
        </authorList>
    </citation>
    <scope>IDENTIFICATION</scope>
    <source>
        <strain evidence="4">15085-1641.00</strain>
        <tissue evidence="4">Whole body</tissue>
    </source>
</reference>
<dbReference type="GeneID" id="111599432"/>
<dbReference type="OMA" id="CENHPPD"/>
<evidence type="ECO:0000313" key="3">
    <source>
        <dbReference type="Proteomes" id="UP000504633"/>
    </source>
</evidence>
<dbReference type="PANTHER" id="PTHR11567:SF19">
    <property type="entry name" value="GH19849P"/>
    <property type="match status" value="1"/>
</dbReference>
<dbReference type="GO" id="GO:0016791">
    <property type="term" value="F:phosphatase activity"/>
    <property type="evidence" value="ECO:0007669"/>
    <property type="project" value="UniProtKB-ARBA"/>
</dbReference>
<comment type="similarity">
    <text evidence="1">Belongs to the histidine acid phosphatase family.</text>
</comment>
<evidence type="ECO:0000313" key="4">
    <source>
        <dbReference type="RefSeq" id="XP_023170853.1"/>
    </source>
</evidence>
<dbReference type="Gene3D" id="3.40.50.1240">
    <property type="entry name" value="Phosphoglycerate mutase-like"/>
    <property type="match status" value="1"/>
</dbReference>
<gene>
    <name evidence="4" type="primary">LOC111599432</name>
</gene>
<dbReference type="InterPro" id="IPR050645">
    <property type="entry name" value="Histidine_acid_phosphatase"/>
</dbReference>
<dbReference type="InterPro" id="IPR000560">
    <property type="entry name" value="His_Pase_clade-2"/>
</dbReference>
<dbReference type="AlphaFoldDB" id="A0A6J1LWG8"/>
<sequence length="398" mass="45116">MSPFDCKSRRGTKISVIILGSALCIVMMAFFVFGDSNDEQGLKKLRMISILFRHGAKNPSGFYPNDPHAAHDWQEGLGALTQKGSLQSYKLGQNLRMRYYRLLPSNSIYTQQQVHVLSSAAERCVMSAQSVLAGLMPPLDNNNVLPIPWQPVAINTLARNDDILLAQKKPCIKYESILQKLYKNPPPELEKLNEENKALYKLLTKNTGKNISNVLDVEMLYTTLKTEEEVSLALPDWTENIYPEEMRSLAERSYALFTETHLMKRIKGGAFLTEILKKMQNKRKKNLNPDRKIFLYAAHDVTLVNVMNSMGILDQTSKLPEYASALVFELHHSKSFADGDFEVKLVYYFNSEDKFPKELSIPNCDPPCSLSQFAASLEPLLLDNYDDTCENPTIDCKT</sequence>
<protein>
    <submittedName>
        <fullName evidence="4">Lysosomal acid phosphatase</fullName>
    </submittedName>
</protein>
<keyword evidence="2" id="KW-1133">Transmembrane helix</keyword>
<proteinExistence type="inferred from homology"/>
<keyword evidence="2" id="KW-0472">Membrane</keyword>
<dbReference type="OrthoDB" id="258392at2759"/>
<dbReference type="InterPro" id="IPR029033">
    <property type="entry name" value="His_PPase_superfam"/>
</dbReference>
<dbReference type="SUPFAM" id="SSF53254">
    <property type="entry name" value="Phosphoglycerate mutase-like"/>
    <property type="match status" value="1"/>
</dbReference>
<dbReference type="Pfam" id="PF00328">
    <property type="entry name" value="His_Phos_2"/>
    <property type="match status" value="1"/>
</dbReference>
<feature type="transmembrane region" description="Helical" evidence="2">
    <location>
        <begin position="12"/>
        <end position="33"/>
    </location>
</feature>
<evidence type="ECO:0000256" key="2">
    <source>
        <dbReference type="SAM" id="Phobius"/>
    </source>
</evidence>
<organism evidence="3 4">
    <name type="scientific">Drosophila hydei</name>
    <name type="common">Fruit fly</name>
    <dbReference type="NCBI Taxonomy" id="7224"/>
    <lineage>
        <taxon>Eukaryota</taxon>
        <taxon>Metazoa</taxon>
        <taxon>Ecdysozoa</taxon>
        <taxon>Arthropoda</taxon>
        <taxon>Hexapoda</taxon>
        <taxon>Insecta</taxon>
        <taxon>Pterygota</taxon>
        <taxon>Neoptera</taxon>
        <taxon>Endopterygota</taxon>
        <taxon>Diptera</taxon>
        <taxon>Brachycera</taxon>
        <taxon>Muscomorpha</taxon>
        <taxon>Ephydroidea</taxon>
        <taxon>Drosophilidae</taxon>
        <taxon>Drosophila</taxon>
    </lineage>
</organism>
<dbReference type="PANTHER" id="PTHR11567">
    <property type="entry name" value="ACID PHOSPHATASE-RELATED"/>
    <property type="match status" value="1"/>
</dbReference>
<dbReference type="RefSeq" id="XP_023170853.1">
    <property type="nucleotide sequence ID" value="XM_023315085.2"/>
</dbReference>
<keyword evidence="3" id="KW-1185">Reference proteome</keyword>
<evidence type="ECO:0000256" key="1">
    <source>
        <dbReference type="ARBA" id="ARBA00005375"/>
    </source>
</evidence>
<keyword evidence="2" id="KW-0812">Transmembrane</keyword>
<dbReference type="CDD" id="cd07061">
    <property type="entry name" value="HP_HAP_like"/>
    <property type="match status" value="1"/>
</dbReference>
<dbReference type="Proteomes" id="UP000504633">
    <property type="component" value="Unplaced"/>
</dbReference>